<name>A0A1V4HJC0_9BACL</name>
<keyword evidence="1" id="KW-0732">Signal</keyword>
<sequence length="570" mass="64520">MKINWKHTMVVCVLTASLVIPSASFHVAADEKYTQTSVESYSLTDSIQVQVKSILNESTPDGTRIAATVRIYNNGDRLTGVPEYEIRVKGQDGLEYIMRASQANAKNIQPKETVELSYMNVVDRYDTFSLTDLSWYDVNEFVYPKQEQKILTIPISAIEWKGEKATLANPAVTKKWEDTFTIPVLSNTVEFKPVSLNEQNTPEGPMVIVGLLVTNKGDKKAKIPDFRINGISDKKVYTGKRLEKELPALEANEQVYIHYAIPARNRLELSSLSILTPEDFADEKAHTDFLIGRLMITLPGAKNNLSFVNQLIPYEWNKPIRFDPLNKLIRPEIDVSMVDLQLQESAGGGFKAAVAKFKLLNHSDSPMQVPPFQAALTSYNGNKYMGTRQNTQVETLIPNISYVIYYSFIIPSSETGEQLIMEILDNKSVEPYNISLAAFKTKVMEETSDKSLAFYPFQVTMNDWSLGANYNMGGSLPYAYKLNVDFNIKLQDEVVVDQSFSKMRLELVDTKNRIMTSKVLSFTGENKLVSGTQTLNFDLDRLETTVSLRMYEIIDTPFGEVRRLVQTWKR</sequence>
<dbReference type="Proteomes" id="UP000190626">
    <property type="component" value="Unassembled WGS sequence"/>
</dbReference>
<dbReference type="RefSeq" id="WP_079414161.1">
    <property type="nucleotide sequence ID" value="NZ_MBTG01000015.1"/>
</dbReference>
<comment type="caution">
    <text evidence="2">The sequence shown here is derived from an EMBL/GenBank/DDBJ whole genome shotgun (WGS) entry which is preliminary data.</text>
</comment>
<protein>
    <recommendedName>
        <fullName evidence="4">DUF4139 domain-containing protein</fullName>
    </recommendedName>
</protein>
<evidence type="ECO:0000256" key="1">
    <source>
        <dbReference type="SAM" id="SignalP"/>
    </source>
</evidence>
<evidence type="ECO:0000313" key="2">
    <source>
        <dbReference type="EMBL" id="OPH56699.1"/>
    </source>
</evidence>
<feature type="chain" id="PRO_5039712570" description="DUF4139 domain-containing protein" evidence="1">
    <location>
        <begin position="29"/>
        <end position="570"/>
    </location>
</feature>
<gene>
    <name evidence="2" type="ORF">BC351_27545</name>
</gene>
<proteinExistence type="predicted"/>
<evidence type="ECO:0008006" key="4">
    <source>
        <dbReference type="Google" id="ProtNLM"/>
    </source>
</evidence>
<accession>A0A1V4HJC0</accession>
<organism evidence="2 3">
    <name type="scientific">Paenibacillus ferrarius</name>
    <dbReference type="NCBI Taxonomy" id="1469647"/>
    <lineage>
        <taxon>Bacteria</taxon>
        <taxon>Bacillati</taxon>
        <taxon>Bacillota</taxon>
        <taxon>Bacilli</taxon>
        <taxon>Bacillales</taxon>
        <taxon>Paenibacillaceae</taxon>
        <taxon>Paenibacillus</taxon>
    </lineage>
</organism>
<feature type="signal peptide" evidence="1">
    <location>
        <begin position="1"/>
        <end position="28"/>
    </location>
</feature>
<reference evidence="3" key="1">
    <citation type="submission" date="2016-07" db="EMBL/GenBank/DDBJ databases">
        <authorList>
            <person name="Florea S."/>
            <person name="Webb J.S."/>
            <person name="Jaromczyk J."/>
            <person name="Schardl C.L."/>
        </authorList>
    </citation>
    <scope>NUCLEOTIDE SEQUENCE [LARGE SCALE GENOMIC DNA]</scope>
    <source>
        <strain evidence="3">CY1</strain>
    </source>
</reference>
<evidence type="ECO:0000313" key="3">
    <source>
        <dbReference type="Proteomes" id="UP000190626"/>
    </source>
</evidence>
<dbReference type="OrthoDB" id="2545931at2"/>
<keyword evidence="3" id="KW-1185">Reference proteome</keyword>
<dbReference type="AlphaFoldDB" id="A0A1V4HJC0"/>
<dbReference type="EMBL" id="MBTG01000015">
    <property type="protein sequence ID" value="OPH56699.1"/>
    <property type="molecule type" value="Genomic_DNA"/>
</dbReference>
<dbReference type="STRING" id="1469647.BC351_27545"/>